<protein>
    <submittedName>
        <fullName evidence="1">Uncharacterized protein</fullName>
    </submittedName>
</protein>
<evidence type="ECO:0000313" key="1">
    <source>
        <dbReference type="EMBL" id="AJW29344.1"/>
    </source>
</evidence>
<gene>
    <name evidence="1" type="ORF">plasmid201_156</name>
</gene>
<organism evidence="1">
    <name type="scientific">Sphingomonas sp. NS2</name>
    <dbReference type="NCBI Taxonomy" id="908605"/>
    <lineage>
        <taxon>Bacteria</taxon>
        <taxon>Pseudomonadati</taxon>
        <taxon>Pseudomonadota</taxon>
        <taxon>Alphaproteobacteria</taxon>
        <taxon>Sphingomonadales</taxon>
        <taxon>Sphingomonadaceae</taxon>
        <taxon>Sphingomonas</taxon>
    </lineage>
</organism>
<accession>A0A0D4ZYW6</accession>
<name>A0A0D4ZYW6_9SPHN</name>
<proteinExistence type="predicted"/>
<dbReference type="EMBL" id="KM017070">
    <property type="protein sequence ID" value="AJW29344.1"/>
    <property type="molecule type" value="Genomic_DNA"/>
</dbReference>
<keyword evidence="1" id="KW-0614">Plasmid</keyword>
<reference evidence="1" key="1">
    <citation type="submission" date="2014-06" db="EMBL/GenBank/DDBJ databases">
        <title>Molecular and ecological studies on carbamate pesticide degrading bacteria isolated from agricultural soils.</title>
        <authorList>
            <person name="Kim D.-U."/>
            <person name="Ka J.-O."/>
        </authorList>
    </citation>
    <scope>NUCLEOTIDE SEQUENCE</scope>
    <source>
        <strain evidence="1">NS2</strain>
        <plasmid evidence="1">201</plasmid>
    </source>
</reference>
<geneLocation type="plasmid" evidence="1">
    <name>201</name>
</geneLocation>
<sequence>MVAMSFTKFHFDIEAIRAQVRTMDFVRGTPDEVAQWRLDEQESRANLAITGTGLAANEAALFDMLMDEAVPPALVTQIVAGLLRRGIAASAA</sequence>
<dbReference type="AlphaFoldDB" id="A0A0D4ZYW6"/>